<proteinExistence type="predicted"/>
<dbReference type="RefSeq" id="WP_141642539.1">
    <property type="nucleotide sequence ID" value="NZ_VIFM01000035.1"/>
</dbReference>
<gene>
    <name evidence="2" type="ORF">FJV41_11740</name>
</gene>
<dbReference type="Gene3D" id="2.60.120.260">
    <property type="entry name" value="Galactose-binding domain-like"/>
    <property type="match status" value="1"/>
</dbReference>
<dbReference type="CDD" id="cd11577">
    <property type="entry name" value="GH71"/>
    <property type="match status" value="1"/>
</dbReference>
<evidence type="ECO:0000313" key="3">
    <source>
        <dbReference type="Proteomes" id="UP000315369"/>
    </source>
</evidence>
<accession>A0A540X3J2</accession>
<dbReference type="AlphaFoldDB" id="A0A540X3J2"/>
<evidence type="ECO:0000256" key="1">
    <source>
        <dbReference type="SAM" id="SignalP"/>
    </source>
</evidence>
<dbReference type="Pfam" id="PF03659">
    <property type="entry name" value="Glyco_hydro_71"/>
    <property type="match status" value="1"/>
</dbReference>
<protein>
    <recommendedName>
        <fullName evidence="4">Glycosyl hydrolase family 71</fullName>
    </recommendedName>
</protein>
<feature type="signal peptide" evidence="1">
    <location>
        <begin position="1"/>
        <end position="27"/>
    </location>
</feature>
<name>A0A540X3J2_9BACT</name>
<organism evidence="2 3">
    <name type="scientific">Myxococcus llanfairpwllgwyngyllgogerychwyrndrobwllllantysiliogogogochensis</name>
    <dbReference type="NCBI Taxonomy" id="2590453"/>
    <lineage>
        <taxon>Bacteria</taxon>
        <taxon>Pseudomonadati</taxon>
        <taxon>Myxococcota</taxon>
        <taxon>Myxococcia</taxon>
        <taxon>Myxococcales</taxon>
        <taxon>Cystobacterineae</taxon>
        <taxon>Myxococcaceae</taxon>
        <taxon>Myxococcus</taxon>
    </lineage>
</organism>
<dbReference type="Proteomes" id="UP000315369">
    <property type="component" value="Unassembled WGS sequence"/>
</dbReference>
<sequence>MLSTPPRRAVCLALFLPFLGACGPASRPEEAPPPSTTTEAGLQVSTLVAPGSVWRYRDTGVDPGAGWTAVGYTDTAWKQGSAQLGYGDGDEATVVSYGPSTSSRYVTTWLRKTFAVADPSRVSNVVLRLLRDDGAIVYLNGQEVLRSNLPSGTVTASTLASTVIADSAELTWHSTTVPISALIAGTNVLAVEVHQSTLNSSDLSFDLELTADVSAAPATPCWPLDLPALSTLRASPKKVFAHYFSPYPLSLDNREPSVDYYARHYLVPTGENSKFAYCGGLLKQRPLPQAPRAAGVDYELANFELEVRRASALGLDGFTYDILNHTGTHWNRLLKLLQAASNVDSGFRIVLMPDLTSTYSGTDAEALTAFVNSIASVASHPAVYHLDDGRLLLAPYYADKRTPQWWASVVQALQARGIPSALWPVYVNPWVAQTNALKAVVPLHGTSTWGSRTLSGASGQLANPGTAHGMGLQWMAPVALQDSRPKDLVYTEANNSQALRALWSAAIQGGADWVQLITWNDYSEATEFSPSSGTQWAAFDLTAYYTAWFKTGVQPPIVRDGLYYFHRRHSTSAAPDLTKQSAVYRLVNGAPAVNEIELLAFLTAPATLEIELAGSVQRTNVAAGIQSFRVPLQQGTPSFRLVRNGATVASVTSAFPINNTIVYQDMLYRAGGSLSCDRSPFLP</sequence>
<dbReference type="GO" id="GO:0051118">
    <property type="term" value="F:glucan endo-1,3-alpha-glucosidase activity"/>
    <property type="evidence" value="ECO:0007669"/>
    <property type="project" value="InterPro"/>
</dbReference>
<dbReference type="Gene3D" id="3.20.20.80">
    <property type="entry name" value="Glycosidases"/>
    <property type="match status" value="1"/>
</dbReference>
<keyword evidence="3" id="KW-1185">Reference proteome</keyword>
<reference evidence="2 3" key="1">
    <citation type="submission" date="2019-06" db="EMBL/GenBank/DDBJ databases">
        <authorList>
            <person name="Livingstone P."/>
            <person name="Whitworth D."/>
        </authorList>
    </citation>
    <scope>NUCLEOTIDE SEQUENCE [LARGE SCALE GENOMIC DNA]</scope>
    <source>
        <strain evidence="2 3">AM401</strain>
    </source>
</reference>
<dbReference type="PROSITE" id="PS51257">
    <property type="entry name" value="PROKAR_LIPOPROTEIN"/>
    <property type="match status" value="1"/>
</dbReference>
<evidence type="ECO:0008006" key="4">
    <source>
        <dbReference type="Google" id="ProtNLM"/>
    </source>
</evidence>
<evidence type="ECO:0000313" key="2">
    <source>
        <dbReference type="EMBL" id="TQF15819.1"/>
    </source>
</evidence>
<dbReference type="OrthoDB" id="976137at2"/>
<dbReference type="InterPro" id="IPR005197">
    <property type="entry name" value="Glyco_hydro_71"/>
</dbReference>
<keyword evidence="1" id="KW-0732">Signal</keyword>
<comment type="caution">
    <text evidence="2">The sequence shown here is derived from an EMBL/GenBank/DDBJ whole genome shotgun (WGS) entry which is preliminary data.</text>
</comment>
<feature type="chain" id="PRO_5021994456" description="Glycosyl hydrolase family 71" evidence="1">
    <location>
        <begin position="28"/>
        <end position="683"/>
    </location>
</feature>
<dbReference type="EMBL" id="VIFM01000035">
    <property type="protein sequence ID" value="TQF15819.1"/>
    <property type="molecule type" value="Genomic_DNA"/>
</dbReference>